<dbReference type="HOGENOM" id="CLU_1348171_0_0_0"/>
<evidence type="ECO:0000313" key="2">
    <source>
        <dbReference type="Proteomes" id="UP000010798"/>
    </source>
</evidence>
<dbReference type="OrthoDB" id="9894849at2"/>
<reference evidence="1 2" key="1">
    <citation type="submission" date="2012-02" db="EMBL/GenBank/DDBJ databases">
        <title>Complete sequence of chromosome of Singulisphaera acidiphila DSM 18658.</title>
        <authorList>
            <consortium name="US DOE Joint Genome Institute (JGI-PGF)"/>
            <person name="Lucas S."/>
            <person name="Copeland A."/>
            <person name="Lapidus A."/>
            <person name="Glavina del Rio T."/>
            <person name="Dalin E."/>
            <person name="Tice H."/>
            <person name="Bruce D."/>
            <person name="Goodwin L."/>
            <person name="Pitluck S."/>
            <person name="Peters L."/>
            <person name="Ovchinnikova G."/>
            <person name="Chertkov O."/>
            <person name="Kyrpides N."/>
            <person name="Mavromatis K."/>
            <person name="Ivanova N."/>
            <person name="Brettin T."/>
            <person name="Detter J.C."/>
            <person name="Han C."/>
            <person name="Larimer F."/>
            <person name="Land M."/>
            <person name="Hauser L."/>
            <person name="Markowitz V."/>
            <person name="Cheng J.-F."/>
            <person name="Hugenholtz P."/>
            <person name="Woyke T."/>
            <person name="Wu D."/>
            <person name="Tindall B."/>
            <person name="Pomrenke H."/>
            <person name="Brambilla E."/>
            <person name="Klenk H.-P."/>
            <person name="Eisen J.A."/>
        </authorList>
    </citation>
    <scope>NUCLEOTIDE SEQUENCE [LARGE SCALE GENOMIC DNA]</scope>
    <source>
        <strain evidence="2">ATCC BAA-1392 / DSM 18658 / VKM B-2454 / MOB10</strain>
    </source>
</reference>
<evidence type="ECO:0000313" key="1">
    <source>
        <dbReference type="EMBL" id="AGA29103.1"/>
    </source>
</evidence>
<dbReference type="EMBL" id="CP003364">
    <property type="protein sequence ID" value="AGA29103.1"/>
    <property type="molecule type" value="Genomic_DNA"/>
</dbReference>
<name>L0DJT9_SINAD</name>
<dbReference type="AlphaFoldDB" id="L0DJT9"/>
<organism evidence="1 2">
    <name type="scientific">Singulisphaera acidiphila (strain ATCC BAA-1392 / DSM 18658 / VKM B-2454 / MOB10)</name>
    <dbReference type="NCBI Taxonomy" id="886293"/>
    <lineage>
        <taxon>Bacteria</taxon>
        <taxon>Pseudomonadati</taxon>
        <taxon>Planctomycetota</taxon>
        <taxon>Planctomycetia</taxon>
        <taxon>Isosphaerales</taxon>
        <taxon>Isosphaeraceae</taxon>
        <taxon>Singulisphaera</taxon>
    </lineage>
</organism>
<sequence>MDRTAYESHLKNLHSWAGHLESTIETAIPQTIVELGPAGEESLLDVKNAAETLRDVARSLDDVMNAYDSLLESAGRPRRYDDFLQRIEVGSDTKEVTDVTDEDLEAGTPEINRARFARLSGELQFDAGWLLGAIHGALISHSEDTIDEHLDSLATGIEELMISYDRLQDLIGILPARHCAFVDHMVVLEEAGRRHPRDRRGRP</sequence>
<dbReference type="Proteomes" id="UP000010798">
    <property type="component" value="Chromosome"/>
</dbReference>
<gene>
    <name evidence="1" type="ordered locus">Sinac_4947</name>
</gene>
<dbReference type="KEGG" id="saci:Sinac_4947"/>
<dbReference type="RefSeq" id="WP_015248211.1">
    <property type="nucleotide sequence ID" value="NC_019892.1"/>
</dbReference>
<accession>L0DJT9</accession>
<keyword evidence="2" id="KW-1185">Reference proteome</keyword>
<protein>
    <submittedName>
        <fullName evidence="1">Uncharacterized protein</fullName>
    </submittedName>
</protein>
<proteinExistence type="predicted"/>